<evidence type="ECO:0000313" key="1">
    <source>
        <dbReference type="EMBL" id="UWZ81218.1"/>
    </source>
</evidence>
<sequence length="86" mass="9688">MEAGKALDMFSLSKMAEKRICGVTRDPRGTNFCVINEVGQHLCFSVHGRLFDGYDHQSRSHFSGAVLDDLISLFDYGAGDYFCYRI</sequence>
<protein>
    <submittedName>
        <fullName evidence="1">Uncharacterized protein</fullName>
    </submittedName>
</protein>
<dbReference type="Proteomes" id="UP001060414">
    <property type="component" value="Chromosome"/>
</dbReference>
<evidence type="ECO:0000313" key="2">
    <source>
        <dbReference type="Proteomes" id="UP001060414"/>
    </source>
</evidence>
<organism evidence="1 2">
    <name type="scientific">Geoalkalibacter halelectricus</name>
    <dbReference type="NCBI Taxonomy" id="2847045"/>
    <lineage>
        <taxon>Bacteria</taxon>
        <taxon>Pseudomonadati</taxon>
        <taxon>Thermodesulfobacteriota</taxon>
        <taxon>Desulfuromonadia</taxon>
        <taxon>Desulfuromonadales</taxon>
        <taxon>Geoalkalibacteraceae</taxon>
        <taxon>Geoalkalibacter</taxon>
    </lineage>
</organism>
<dbReference type="RefSeq" id="WP_260749591.1">
    <property type="nucleotide sequence ID" value="NZ_CP092109.1"/>
</dbReference>
<dbReference type="EMBL" id="CP092109">
    <property type="protein sequence ID" value="UWZ81218.1"/>
    <property type="molecule type" value="Genomic_DNA"/>
</dbReference>
<accession>A0ABY5ZRG9</accession>
<gene>
    <name evidence="1" type="ORF">L9S41_07470</name>
</gene>
<keyword evidence="2" id="KW-1185">Reference proteome</keyword>
<name>A0ABY5ZRG9_9BACT</name>
<reference evidence="1" key="1">
    <citation type="journal article" date="2022" name="Environ. Microbiol.">
        <title>Geoalkalibacter halelectricus SAP #1 sp. nov. possessing extracellular electron transfer and mineral#reducing capabilities from a haloalkaline environment.</title>
        <authorList>
            <person name="Yadav S."/>
            <person name="Singh R."/>
            <person name="Sundharam S.S."/>
            <person name="Chaudhary S."/>
            <person name="Krishnamurthi S."/>
            <person name="Patil S.A."/>
        </authorList>
    </citation>
    <scope>NUCLEOTIDE SEQUENCE</scope>
    <source>
        <strain evidence="1">SAP-1</strain>
    </source>
</reference>
<proteinExistence type="predicted"/>